<dbReference type="Gene3D" id="1.20.58.1070">
    <property type="match status" value="1"/>
</dbReference>
<dbReference type="KEGG" id="cthr:CTHT_0014650"/>
<dbReference type="GO" id="GO:0032797">
    <property type="term" value="C:SMN complex"/>
    <property type="evidence" value="ECO:0007669"/>
    <property type="project" value="TreeGrafter"/>
</dbReference>
<proteinExistence type="inferred from homology"/>
<sequence>MGRKRKHRAIVADDNDQTSTPGKKRYHSQKDDKPARVEGKRDPVYGQRFAFPGLDSDDDANLILDDDVEQEDNGDVLAYLRSVRQEANNVPSVLVAPKAGPQLPPHLQTAEDNTDHGIYNNGVGDSRGYYQDGAYTAAPSTPSVDSSDLNLEYGKCDPSDPDQVARLRALARKSYYDAILNRFLSLRAVLHRKPPPHLIDALPRENGTFVGSFGPKTPTFRVWSHRLRHTDPHPVQIASLDTQSVLKLIRILLGGKFMRRGHALRERTSRWIWALLARLPPRGELRFSDIGWIRELGRRAILMMVSLADVEALQEQVNGDLEGEQLEGDADNDAEEPYVAELVVDEEEEEVAPRILRPTTKSSVAIASTPRTDRGEDMDTSFEKSKIVKNDTTNGPNEDPSAHIEAAKARLLARLEEATVAGDQNNQTINEDGKSEKKGGYDEQQKAVAVSRTRPRNEEGEANESKKAQSLQANKANDSSGADDERLELNMRVTLNMILTVAGEFYGQRDLLEFRNPFPAV</sequence>
<feature type="region of interest" description="Disordered" evidence="2">
    <location>
        <begin position="362"/>
        <end position="401"/>
    </location>
</feature>
<dbReference type="AlphaFoldDB" id="G0S1S6"/>
<dbReference type="EMBL" id="GL988039">
    <property type="protein sequence ID" value="EGS22986.1"/>
    <property type="molecule type" value="Genomic_DNA"/>
</dbReference>
<dbReference type="Proteomes" id="UP000008066">
    <property type="component" value="Unassembled WGS sequence"/>
</dbReference>
<dbReference type="GO" id="GO:0005634">
    <property type="term" value="C:nucleus"/>
    <property type="evidence" value="ECO:0007669"/>
    <property type="project" value="TreeGrafter"/>
</dbReference>
<organism evidence="4">
    <name type="scientific">Chaetomium thermophilum (strain DSM 1495 / CBS 144.50 / IMI 039719)</name>
    <name type="common">Thermochaetoides thermophila</name>
    <dbReference type="NCBI Taxonomy" id="759272"/>
    <lineage>
        <taxon>Eukaryota</taxon>
        <taxon>Fungi</taxon>
        <taxon>Dikarya</taxon>
        <taxon>Ascomycota</taxon>
        <taxon>Pezizomycotina</taxon>
        <taxon>Sordariomycetes</taxon>
        <taxon>Sordariomycetidae</taxon>
        <taxon>Sordariales</taxon>
        <taxon>Chaetomiaceae</taxon>
        <taxon>Thermochaetoides</taxon>
    </lineage>
</organism>
<name>G0S1S6_CHATD</name>
<reference evidence="3 4" key="1">
    <citation type="journal article" date="2011" name="Cell">
        <title>Insight into structure and assembly of the nuclear pore complex by utilizing the genome of a eukaryotic thermophile.</title>
        <authorList>
            <person name="Amlacher S."/>
            <person name="Sarges P."/>
            <person name="Flemming D."/>
            <person name="van Noort V."/>
            <person name="Kunze R."/>
            <person name="Devos D.P."/>
            <person name="Arumugam M."/>
            <person name="Bork P."/>
            <person name="Hurt E."/>
        </authorList>
    </citation>
    <scope>NUCLEOTIDE SEQUENCE [LARGE SCALE GENOMIC DNA]</scope>
    <source>
        <strain evidence="4">DSM 1495 / CBS 144.50 / IMI 039719</strain>
    </source>
</reference>
<feature type="compositionally biased region" description="Basic and acidic residues" evidence="2">
    <location>
        <begin position="371"/>
        <end position="389"/>
    </location>
</feature>
<protein>
    <submittedName>
        <fullName evidence="3">Uncharacterized protein</fullName>
    </submittedName>
</protein>
<dbReference type="PANTHER" id="PTHR12794:SF0">
    <property type="entry name" value="GEM-ASSOCIATED PROTEIN 2"/>
    <property type="match status" value="1"/>
</dbReference>
<keyword evidence="4" id="KW-1185">Reference proteome</keyword>
<accession>G0S1S6</accession>
<dbReference type="GeneID" id="18255503"/>
<comment type="similarity">
    <text evidence="1">Belongs to the gemin-2 family.</text>
</comment>
<dbReference type="InterPro" id="IPR035426">
    <property type="entry name" value="Gemin2/Brr1"/>
</dbReference>
<dbReference type="OrthoDB" id="428895at2759"/>
<evidence type="ECO:0000313" key="3">
    <source>
        <dbReference type="EMBL" id="EGS22986.1"/>
    </source>
</evidence>
<gene>
    <name evidence="3" type="ORF">CTHT_0014650</name>
</gene>
<feature type="region of interest" description="Disordered" evidence="2">
    <location>
        <begin position="1"/>
        <end position="43"/>
    </location>
</feature>
<feature type="compositionally biased region" description="Polar residues" evidence="2">
    <location>
        <begin position="468"/>
        <end position="480"/>
    </location>
</feature>
<dbReference type="PANTHER" id="PTHR12794">
    <property type="entry name" value="GEMIN2"/>
    <property type="match status" value="1"/>
</dbReference>
<dbReference type="GO" id="GO:0000387">
    <property type="term" value="P:spliceosomal snRNP assembly"/>
    <property type="evidence" value="ECO:0007669"/>
    <property type="project" value="InterPro"/>
</dbReference>
<dbReference type="HOGENOM" id="CLU_022029_0_0_1"/>
<feature type="compositionally biased region" description="Basic and acidic residues" evidence="2">
    <location>
        <begin position="28"/>
        <end position="43"/>
    </location>
</feature>
<feature type="compositionally biased region" description="Basic and acidic residues" evidence="2">
    <location>
        <begin position="455"/>
        <end position="467"/>
    </location>
</feature>
<evidence type="ECO:0000256" key="1">
    <source>
        <dbReference type="ARBA" id="ARBA00025758"/>
    </source>
</evidence>
<evidence type="ECO:0000313" key="4">
    <source>
        <dbReference type="Proteomes" id="UP000008066"/>
    </source>
</evidence>
<dbReference type="eggNOG" id="ENOG502SCAA">
    <property type="taxonomic scope" value="Eukaryota"/>
</dbReference>
<dbReference type="RefSeq" id="XP_006691978.1">
    <property type="nucleotide sequence ID" value="XM_006691915.1"/>
</dbReference>
<feature type="region of interest" description="Disordered" evidence="2">
    <location>
        <begin position="419"/>
        <end position="485"/>
    </location>
</feature>
<feature type="compositionally biased region" description="Basic and acidic residues" evidence="2">
    <location>
        <begin position="431"/>
        <end position="445"/>
    </location>
</feature>
<evidence type="ECO:0000256" key="2">
    <source>
        <dbReference type="SAM" id="MobiDB-lite"/>
    </source>
</evidence>
<dbReference type="Pfam" id="PF04938">
    <property type="entry name" value="SIP1"/>
    <property type="match status" value="1"/>
</dbReference>
<dbReference type="OMA" id="HQNSGID"/>